<accession>A0A6J2XG88</accession>
<keyword evidence="7 8" id="KW-0807">Transducer</keyword>
<dbReference type="AlphaFoldDB" id="A0A6J2XG88"/>
<dbReference type="GO" id="GO:0043025">
    <property type="term" value="C:neuronal cell body"/>
    <property type="evidence" value="ECO:0007669"/>
    <property type="project" value="TreeGrafter"/>
</dbReference>
<dbReference type="RefSeq" id="XP_030749739.1">
    <property type="nucleotide sequence ID" value="XM_030893879.1"/>
</dbReference>
<dbReference type="KEGG" id="soy:115877631"/>
<dbReference type="GO" id="GO:0030424">
    <property type="term" value="C:axon"/>
    <property type="evidence" value="ECO:0007669"/>
    <property type="project" value="TreeGrafter"/>
</dbReference>
<evidence type="ECO:0000256" key="1">
    <source>
        <dbReference type="ARBA" id="ARBA00004651"/>
    </source>
</evidence>
<dbReference type="GO" id="GO:0007635">
    <property type="term" value="P:chemosensory behavior"/>
    <property type="evidence" value="ECO:0007669"/>
    <property type="project" value="TreeGrafter"/>
</dbReference>
<feature type="transmembrane region" description="Helical" evidence="8">
    <location>
        <begin position="57"/>
        <end position="77"/>
    </location>
</feature>
<dbReference type="GO" id="GO:0050909">
    <property type="term" value="P:sensory perception of taste"/>
    <property type="evidence" value="ECO:0007669"/>
    <property type="project" value="InterPro"/>
</dbReference>
<sequence>MDFLPNTLMWSHAVMRITCTYTRRKSYEELLKELAYIEKLQELKNDIQMEKAIYKKMLKYFVCLNIFLVAIWLWYYAPPNFKLSARYYWGIGLYFIQEILFYYYSVCFCFITVTVLVICHERFKVLNYMLWKIKFSKTYEDVELSINIQEINNIFKKLKNVTEGINDLFGSQFLLQSLLSFAWCLHICLYLKHASKDYSESVDYPYVTVMFISIIMGSTLVILVMCDKIRTEAKKLMTTAYYIEDCLSIYSKPYTELQAFMKKVSSTKFEFTAAGFFTIHRHVMFSILGNVATYFILLEQFWTTK</sequence>
<feature type="transmembrane region" description="Helical" evidence="8">
    <location>
        <begin position="101"/>
        <end position="119"/>
    </location>
</feature>
<comment type="similarity">
    <text evidence="8">Belongs to the insect chemoreceptor superfamily. Gustatory receptor (GR) family.</text>
</comment>
<evidence type="ECO:0000256" key="2">
    <source>
        <dbReference type="ARBA" id="ARBA00022475"/>
    </source>
</evidence>
<gene>
    <name evidence="10" type="primary">LOC115877631</name>
</gene>
<dbReference type="Proteomes" id="UP000504635">
    <property type="component" value="Unplaced"/>
</dbReference>
<dbReference type="PANTHER" id="PTHR21143">
    <property type="entry name" value="INVERTEBRATE GUSTATORY RECEPTOR"/>
    <property type="match status" value="1"/>
</dbReference>
<feature type="transmembrane region" description="Helical" evidence="8">
    <location>
        <begin position="204"/>
        <end position="226"/>
    </location>
</feature>
<reference evidence="10" key="1">
    <citation type="submission" date="2025-08" db="UniProtKB">
        <authorList>
            <consortium name="RefSeq"/>
        </authorList>
    </citation>
    <scope>IDENTIFICATION</scope>
    <source>
        <tissue evidence="10">Gonads</tissue>
    </source>
</reference>
<protein>
    <recommendedName>
        <fullName evidence="8">Gustatory receptor</fullName>
    </recommendedName>
</protein>
<dbReference type="GO" id="GO:0005886">
    <property type="term" value="C:plasma membrane"/>
    <property type="evidence" value="ECO:0007669"/>
    <property type="project" value="UniProtKB-SubCell"/>
</dbReference>
<dbReference type="FunCoup" id="A0A6J2XG88">
    <property type="interactions" value="3"/>
</dbReference>
<name>A0A6J2XG88_SITOR</name>
<dbReference type="PANTHER" id="PTHR21143:SF104">
    <property type="entry name" value="GUSTATORY RECEPTOR 8A-RELATED"/>
    <property type="match status" value="1"/>
</dbReference>
<feature type="transmembrane region" description="Helical" evidence="8">
    <location>
        <begin position="271"/>
        <end position="297"/>
    </location>
</feature>
<organism evidence="9 10">
    <name type="scientific">Sitophilus oryzae</name>
    <name type="common">Rice weevil</name>
    <name type="synonym">Curculio oryzae</name>
    <dbReference type="NCBI Taxonomy" id="7048"/>
    <lineage>
        <taxon>Eukaryota</taxon>
        <taxon>Metazoa</taxon>
        <taxon>Ecdysozoa</taxon>
        <taxon>Arthropoda</taxon>
        <taxon>Hexapoda</taxon>
        <taxon>Insecta</taxon>
        <taxon>Pterygota</taxon>
        <taxon>Neoptera</taxon>
        <taxon>Endopterygota</taxon>
        <taxon>Coleoptera</taxon>
        <taxon>Polyphaga</taxon>
        <taxon>Cucujiformia</taxon>
        <taxon>Curculionidae</taxon>
        <taxon>Dryophthorinae</taxon>
        <taxon>Sitophilus</taxon>
    </lineage>
</organism>
<evidence type="ECO:0000256" key="4">
    <source>
        <dbReference type="ARBA" id="ARBA00022989"/>
    </source>
</evidence>
<evidence type="ECO:0000256" key="8">
    <source>
        <dbReference type="RuleBase" id="RU363108"/>
    </source>
</evidence>
<evidence type="ECO:0000256" key="6">
    <source>
        <dbReference type="ARBA" id="ARBA00023170"/>
    </source>
</evidence>
<dbReference type="GO" id="GO:0008049">
    <property type="term" value="P:male courtship behavior"/>
    <property type="evidence" value="ECO:0007669"/>
    <property type="project" value="TreeGrafter"/>
</dbReference>
<keyword evidence="3 8" id="KW-0812">Transmembrane</keyword>
<dbReference type="OrthoDB" id="6815404at2759"/>
<comment type="function">
    <text evidence="8">Gustatory receptor which mediates acceptance or avoidance behavior, depending on its substrates.</text>
</comment>
<comment type="caution">
    <text evidence="8">Lacks conserved residue(s) required for the propagation of feature annotation.</text>
</comment>
<evidence type="ECO:0000256" key="3">
    <source>
        <dbReference type="ARBA" id="ARBA00022692"/>
    </source>
</evidence>
<keyword evidence="5 8" id="KW-0472">Membrane</keyword>
<proteinExistence type="inferred from homology"/>
<dbReference type="InParanoid" id="A0A6J2XG88"/>
<dbReference type="Pfam" id="PF08395">
    <property type="entry name" value="7tm_7"/>
    <property type="match status" value="1"/>
</dbReference>
<dbReference type="InterPro" id="IPR013604">
    <property type="entry name" value="7TM_chemorcpt"/>
</dbReference>
<comment type="subcellular location">
    <subcellularLocation>
        <location evidence="1 8">Cell membrane</location>
        <topology evidence="1 8">Multi-pass membrane protein</topology>
    </subcellularLocation>
</comment>
<keyword evidence="6 8" id="KW-0675">Receptor</keyword>
<dbReference type="GO" id="GO:0007165">
    <property type="term" value="P:signal transduction"/>
    <property type="evidence" value="ECO:0007669"/>
    <property type="project" value="UniProtKB-KW"/>
</dbReference>
<evidence type="ECO:0000313" key="10">
    <source>
        <dbReference type="RefSeq" id="XP_030749739.1"/>
    </source>
</evidence>
<keyword evidence="9" id="KW-1185">Reference proteome</keyword>
<evidence type="ECO:0000256" key="5">
    <source>
        <dbReference type="ARBA" id="ARBA00023136"/>
    </source>
</evidence>
<dbReference type="GeneID" id="115877631"/>
<dbReference type="GO" id="GO:0030425">
    <property type="term" value="C:dendrite"/>
    <property type="evidence" value="ECO:0007669"/>
    <property type="project" value="TreeGrafter"/>
</dbReference>
<keyword evidence="4 8" id="KW-1133">Transmembrane helix</keyword>
<feature type="transmembrane region" description="Helical" evidence="8">
    <location>
        <begin position="173"/>
        <end position="192"/>
    </location>
</feature>
<evidence type="ECO:0000313" key="9">
    <source>
        <dbReference type="Proteomes" id="UP000504635"/>
    </source>
</evidence>
<keyword evidence="2 8" id="KW-1003">Cell membrane</keyword>
<evidence type="ECO:0000256" key="7">
    <source>
        <dbReference type="ARBA" id="ARBA00023224"/>
    </source>
</evidence>